<dbReference type="InterPro" id="IPR056456">
    <property type="entry name" value="Beta-prop_IFT80_2nd"/>
</dbReference>
<evidence type="ECO:0000256" key="1">
    <source>
        <dbReference type="PROSITE-ProRule" id="PRU00221"/>
    </source>
</evidence>
<dbReference type="SMART" id="SM00320">
    <property type="entry name" value="WD40"/>
    <property type="match status" value="3"/>
</dbReference>
<reference evidence="3" key="1">
    <citation type="submission" date="2021-04" db="EMBL/GenBank/DDBJ databases">
        <authorList>
            <person name="Tunstrom K."/>
        </authorList>
    </citation>
    <scope>NUCLEOTIDE SEQUENCE</scope>
</reference>
<evidence type="ECO:0000259" key="2">
    <source>
        <dbReference type="Pfam" id="PF23335"/>
    </source>
</evidence>
<dbReference type="GO" id="GO:0008146">
    <property type="term" value="F:sulfotransferase activity"/>
    <property type="evidence" value="ECO:0007669"/>
    <property type="project" value="InterPro"/>
</dbReference>
<dbReference type="Pfam" id="PF03567">
    <property type="entry name" value="Sulfotransfer_2"/>
    <property type="match status" value="1"/>
</dbReference>
<proteinExistence type="predicted"/>
<dbReference type="PANTHER" id="PTHR24098:SF0">
    <property type="entry name" value="OUTER SEGMENT 5"/>
    <property type="match status" value="1"/>
</dbReference>
<accession>A0A8S3X279</accession>
<dbReference type="AlphaFoldDB" id="A0A8S3X279"/>
<dbReference type="Proteomes" id="UP000691718">
    <property type="component" value="Unassembled WGS sequence"/>
</dbReference>
<keyword evidence="1" id="KW-0853">WD repeat</keyword>
<protein>
    <submittedName>
        <fullName evidence="3">(apollo) hypothetical protein</fullName>
    </submittedName>
</protein>
<sequence>MRLKASSLKNPKHVGAVICVGWNSPEDVFSCGDDHKLLKWNLATNECMTVATFADEFFPTGLHLFPKLNITGKKANSEGILISSTDGKFHILNYNGRIEKSINAHQGACLIALWSPNADGILTAGEDGCVKVWSCNGLLRSTVVESDVPCYMAAWSPDSSTILYTKRHHLVIHPLQAKSKITKWPNSSLDLPVGSIYNVAWSPDGTQLAAACADGHVIFAHVIERRYNWKNFSCTQTGRKVLAIKDIITEENDQLDYPDSVVQIALGFDHLVVATVKQCFIHKLTSWNTPVTFDLKDGSVGLILLAQRCMCVVERGRLSVYSYTGRLLASPQFNSRAEARGRTSISLGPDTLASIDQSNPTIIHIYDLPTATYSISRGTTDSNVTKIKHHIAVCGIALSQTGPINERQIALVDRRRDLFVATVKDAKQKLLVLGRAVLSIMWSTESELLVGLKKESIVCWAYQKNNTRPELTTTNVSLPSSNIGHNPSIQSIENGVAAILRGRGSTVMHISLGIVHVEMVLKYIASNMWNEAVQLCRTLKDTKLWGCLAELSLEKNQLDISEEAFKEVHQYAEVFRIQYLICVLFSVSGNNDESMSEHSLELTQSLNLARQELIQDACRRFPLKQSLDELTPNQFEHILVDDDHKLLYCYVPKVACTNWKRVLMILAGKWINTDVLSVPANLAHSPGMFRNMSTVSKEDRDAMLENYHKMIIVRNPFERLLSAYRNKLEGETQSAKYFQDRVGKRIIRAYRENPSNESLEYGHDVTFKEFAMFLTNKSEELADVVNNEHWHPITNLCHPCLIKYTLVGKYETLLDDSLLALHTVNASHIQFPRLIHTSGTAEKLHRYFSQLDLPLIRRLYKLYRYDYRLFNYDLDNIVGYDLG</sequence>
<dbReference type="PANTHER" id="PTHR24098">
    <property type="entry name" value="OUTER SEGMENT 5"/>
    <property type="match status" value="1"/>
</dbReference>
<dbReference type="FunFam" id="2.130.10.10:FF:000298">
    <property type="entry name" value="Intraflagellar transport 80 homolog (Chlamydomonas)"/>
    <property type="match status" value="1"/>
</dbReference>
<dbReference type="EMBL" id="CAJQZP010000935">
    <property type="protein sequence ID" value="CAG4997583.1"/>
    <property type="molecule type" value="Genomic_DNA"/>
</dbReference>
<keyword evidence="4" id="KW-1185">Reference proteome</keyword>
<dbReference type="Pfam" id="PF00400">
    <property type="entry name" value="WD40"/>
    <property type="match status" value="2"/>
</dbReference>
<dbReference type="GO" id="GO:0060271">
    <property type="term" value="P:cilium assembly"/>
    <property type="evidence" value="ECO:0007669"/>
    <property type="project" value="TreeGrafter"/>
</dbReference>
<dbReference type="InterPro" id="IPR001680">
    <property type="entry name" value="WD40_rpt"/>
</dbReference>
<feature type="domain" description="IFT80 second beta-propeller" evidence="2">
    <location>
        <begin position="224"/>
        <end position="508"/>
    </location>
</feature>
<dbReference type="GO" id="GO:0016020">
    <property type="term" value="C:membrane"/>
    <property type="evidence" value="ECO:0007669"/>
    <property type="project" value="InterPro"/>
</dbReference>
<evidence type="ECO:0000313" key="4">
    <source>
        <dbReference type="Proteomes" id="UP000691718"/>
    </source>
</evidence>
<dbReference type="PROSITE" id="PS50082">
    <property type="entry name" value="WD_REPEATS_2"/>
    <property type="match status" value="1"/>
</dbReference>
<dbReference type="GO" id="GO:0030992">
    <property type="term" value="C:intraciliary transport particle B"/>
    <property type="evidence" value="ECO:0007669"/>
    <property type="project" value="TreeGrafter"/>
</dbReference>
<comment type="caution">
    <text evidence="3">The sequence shown here is derived from an EMBL/GenBank/DDBJ whole genome shotgun (WGS) entry which is preliminary data.</text>
</comment>
<name>A0A8S3X279_PARAO</name>
<organism evidence="3 4">
    <name type="scientific">Parnassius apollo</name>
    <name type="common">Apollo butterfly</name>
    <name type="synonym">Papilio apollo</name>
    <dbReference type="NCBI Taxonomy" id="110799"/>
    <lineage>
        <taxon>Eukaryota</taxon>
        <taxon>Metazoa</taxon>
        <taxon>Ecdysozoa</taxon>
        <taxon>Arthropoda</taxon>
        <taxon>Hexapoda</taxon>
        <taxon>Insecta</taxon>
        <taxon>Pterygota</taxon>
        <taxon>Neoptera</taxon>
        <taxon>Endopterygota</taxon>
        <taxon>Lepidoptera</taxon>
        <taxon>Glossata</taxon>
        <taxon>Ditrysia</taxon>
        <taxon>Papilionoidea</taxon>
        <taxon>Papilionidae</taxon>
        <taxon>Parnassiinae</taxon>
        <taxon>Parnassini</taxon>
        <taxon>Parnassius</taxon>
        <taxon>Parnassius</taxon>
    </lineage>
</organism>
<dbReference type="Pfam" id="PF23335">
    <property type="entry name" value="Beta-prop_IFT80_2nd"/>
    <property type="match status" value="1"/>
</dbReference>
<gene>
    <name evidence="3" type="ORF">PAPOLLO_LOCUS13210</name>
</gene>
<dbReference type="PROSITE" id="PS50294">
    <property type="entry name" value="WD_REPEATS_REGION"/>
    <property type="match status" value="1"/>
</dbReference>
<dbReference type="GO" id="GO:0005929">
    <property type="term" value="C:cilium"/>
    <property type="evidence" value="ECO:0007669"/>
    <property type="project" value="TreeGrafter"/>
</dbReference>
<dbReference type="InterPro" id="IPR005331">
    <property type="entry name" value="Sulfotransferase"/>
</dbReference>
<evidence type="ECO:0000313" key="3">
    <source>
        <dbReference type="EMBL" id="CAG4997583.1"/>
    </source>
</evidence>
<dbReference type="OrthoDB" id="408728at2759"/>
<feature type="repeat" description="WD" evidence="1">
    <location>
        <begin position="102"/>
        <end position="134"/>
    </location>
</feature>